<evidence type="ECO:0000313" key="3">
    <source>
        <dbReference type="Proteomes" id="UP000219813"/>
    </source>
</evidence>
<reference evidence="2 3" key="1">
    <citation type="submission" date="2016-06" db="EMBL/GenBank/DDBJ databases">
        <authorList>
            <consortium name="Pathogen Informatics"/>
        </authorList>
    </citation>
    <scope>NUCLEOTIDE SEQUENCE [LARGE SCALE GENOMIC DNA]</scope>
</reference>
<dbReference type="GeneID" id="39870833"/>
<dbReference type="KEGG" id="pmal:PMUG01_13012200"/>
<protein>
    <submittedName>
        <fullName evidence="2">Uncharacterized protein</fullName>
    </submittedName>
</protein>
<dbReference type="PANTHER" id="PTHR33828:SF2">
    <property type="entry name" value="NUCLEOLIN"/>
    <property type="match status" value="1"/>
</dbReference>
<evidence type="ECO:0000313" key="2">
    <source>
        <dbReference type="EMBL" id="SCP02475.1"/>
    </source>
</evidence>
<dbReference type="OrthoDB" id="361835at2759"/>
<dbReference type="RefSeq" id="XP_028863508.1">
    <property type="nucleotide sequence ID" value="XM_029007083.1"/>
</dbReference>
<sequence>MKNVLPSSSSSHEIYVHECSNSVQAINKKDECLKKISKNKENINLKKCEKKERCNSKSKTGKLTKQNSIVRGEKRKIKKQIKIRNSASNDFARESFEEEMDEDYEEEVEEDEDEDRDKDTDDARKYFKEGQKIITPPNGDGTRAFYESLLEENPNSIIAIKYCIEHGVLSGTKHHEALYKYCVLKKNNAFKNNFGGLSYRFVKLLEESCKSEKYYNKDLLKKEVLSK</sequence>
<dbReference type="EMBL" id="LT594634">
    <property type="protein sequence ID" value="SCP02475.1"/>
    <property type="molecule type" value="Genomic_DNA"/>
</dbReference>
<dbReference type="PANTHER" id="PTHR33828">
    <property type="entry name" value="OS05G0596200 PROTEIN"/>
    <property type="match status" value="1"/>
</dbReference>
<proteinExistence type="predicted"/>
<evidence type="ECO:0000256" key="1">
    <source>
        <dbReference type="SAM" id="MobiDB-lite"/>
    </source>
</evidence>
<name>A0A1D3TC82_PLAMA</name>
<accession>A0A1D3TC82</accession>
<feature type="compositionally biased region" description="Acidic residues" evidence="1">
    <location>
        <begin position="96"/>
        <end position="116"/>
    </location>
</feature>
<dbReference type="AlphaFoldDB" id="A0A1D3TC82"/>
<gene>
    <name evidence="2" type="primary">PmUG01_13012200</name>
    <name evidence="2" type="ORF">PMUG01_13012200</name>
</gene>
<dbReference type="VEuPathDB" id="PlasmoDB:PmUG01_13012200"/>
<organism evidence="2 3">
    <name type="scientific">Plasmodium malariae</name>
    <dbReference type="NCBI Taxonomy" id="5858"/>
    <lineage>
        <taxon>Eukaryota</taxon>
        <taxon>Sar</taxon>
        <taxon>Alveolata</taxon>
        <taxon>Apicomplexa</taxon>
        <taxon>Aconoidasida</taxon>
        <taxon>Haemosporida</taxon>
        <taxon>Plasmodiidae</taxon>
        <taxon>Plasmodium</taxon>
        <taxon>Plasmodium (Plasmodium)</taxon>
    </lineage>
</organism>
<dbReference type="OMA" id="QKCITPP"/>
<keyword evidence="3" id="KW-1185">Reference proteome</keyword>
<feature type="region of interest" description="Disordered" evidence="1">
    <location>
        <begin position="88"/>
        <end position="120"/>
    </location>
</feature>
<dbReference type="Proteomes" id="UP000219813">
    <property type="component" value="Chromosome 13"/>
</dbReference>